<keyword evidence="4 6" id="KW-1133">Transmembrane helix</keyword>
<name>A0A2G5EVZ3_AQUCA</name>
<feature type="transmembrane region" description="Helical" evidence="6">
    <location>
        <begin position="356"/>
        <end position="381"/>
    </location>
</feature>
<evidence type="ECO:0000256" key="3">
    <source>
        <dbReference type="ARBA" id="ARBA00022692"/>
    </source>
</evidence>
<protein>
    <recommendedName>
        <fullName evidence="6">Choline transporter-like protein</fullName>
    </recommendedName>
</protein>
<comment type="function">
    <text evidence="6">Choline transporter.</text>
</comment>
<evidence type="ECO:0000256" key="1">
    <source>
        <dbReference type="ARBA" id="ARBA00004141"/>
    </source>
</evidence>
<organism evidence="7 8">
    <name type="scientific">Aquilegia coerulea</name>
    <name type="common">Rocky mountain columbine</name>
    <dbReference type="NCBI Taxonomy" id="218851"/>
    <lineage>
        <taxon>Eukaryota</taxon>
        <taxon>Viridiplantae</taxon>
        <taxon>Streptophyta</taxon>
        <taxon>Embryophyta</taxon>
        <taxon>Tracheophyta</taxon>
        <taxon>Spermatophyta</taxon>
        <taxon>Magnoliopsida</taxon>
        <taxon>Ranunculales</taxon>
        <taxon>Ranunculaceae</taxon>
        <taxon>Thalictroideae</taxon>
        <taxon>Aquilegia</taxon>
    </lineage>
</organism>
<feature type="transmembrane region" description="Helical" evidence="6">
    <location>
        <begin position="178"/>
        <end position="200"/>
    </location>
</feature>
<dbReference type="PANTHER" id="PTHR12385:SF84">
    <property type="entry name" value="CHOLINE TRANSPORTER-LIKE PROTEIN"/>
    <property type="match status" value="1"/>
</dbReference>
<feature type="transmembrane region" description="Helical" evidence="6">
    <location>
        <begin position="136"/>
        <end position="157"/>
    </location>
</feature>
<feature type="transmembrane region" description="Helical" evidence="6">
    <location>
        <begin position="79"/>
        <end position="100"/>
    </location>
</feature>
<dbReference type="GO" id="GO:0005886">
    <property type="term" value="C:plasma membrane"/>
    <property type="evidence" value="ECO:0007669"/>
    <property type="project" value="UniProtKB-SubCell"/>
</dbReference>
<dbReference type="Proteomes" id="UP000230069">
    <property type="component" value="Unassembled WGS sequence"/>
</dbReference>
<evidence type="ECO:0000313" key="8">
    <source>
        <dbReference type="Proteomes" id="UP000230069"/>
    </source>
</evidence>
<gene>
    <name evidence="7" type="ORF">AQUCO_00400631v1</name>
</gene>
<sequence>MAKIMEPIFQIHQPMQQHPIKAEGPTIHLKSTAGKLSSKFFLLLFYLHLILLSILITFLTLRGIFSSSRIYRKNLLLHWYPSFLTSSTIAALIAIACQVAIRKNPCKTLKTIFWLSPLLTCAAGILFLSIGTASSLIVSAFAFIFALIQSLYGCWVVPRRDYATRVLSVSLSAPISNATIFLIMFLVMGTFYSFFAISGLGGVAKMQTRIDPVFVFVILLSLVWTMQVMKNTMQVAVSRPVYEYFTRVTDVDTRVGFDDTLKNGMGSICLGSIIVPIIGLIRGLSRVMSSIAGDTDEFMFSCASCYAGLTDRLVAYGNRWGFVHVGVYGKGFVSASVDTWEMFERVGMKSLIDSDLTGTICFLCAVAGGSFCTLVAGSWALVVHKDYATLVSIYAFFIGYFLIRIAMAWPQACVSAYYVAFAENPQGLQFDSTIRNRLQVLQRSQV</sequence>
<dbReference type="AlphaFoldDB" id="A0A2G5EVZ3"/>
<keyword evidence="5 6" id="KW-0472">Membrane</keyword>
<dbReference type="Pfam" id="PF04515">
    <property type="entry name" value="Choline_transpo"/>
    <property type="match status" value="1"/>
</dbReference>
<keyword evidence="8" id="KW-1185">Reference proteome</keyword>
<dbReference type="OrthoDB" id="44736at2759"/>
<evidence type="ECO:0000256" key="4">
    <source>
        <dbReference type="ARBA" id="ARBA00022989"/>
    </source>
</evidence>
<evidence type="ECO:0000256" key="6">
    <source>
        <dbReference type="RuleBase" id="RU368066"/>
    </source>
</evidence>
<dbReference type="EMBL" id="KZ305021">
    <property type="protein sequence ID" value="PIA59894.1"/>
    <property type="molecule type" value="Genomic_DNA"/>
</dbReference>
<feature type="transmembrane region" description="Helical" evidence="6">
    <location>
        <begin position="387"/>
        <end position="407"/>
    </location>
</feature>
<feature type="transmembrane region" description="Helical" evidence="6">
    <location>
        <begin position="40"/>
        <end position="59"/>
    </location>
</feature>
<comment type="similarity">
    <text evidence="2 6">Belongs to the CTL (choline transporter-like) family.</text>
</comment>
<accession>A0A2G5EVZ3</accession>
<keyword evidence="3 6" id="KW-0812">Transmembrane</keyword>
<evidence type="ECO:0000256" key="2">
    <source>
        <dbReference type="ARBA" id="ARBA00007168"/>
    </source>
</evidence>
<feature type="transmembrane region" description="Helical" evidence="6">
    <location>
        <begin position="212"/>
        <end position="229"/>
    </location>
</feature>
<proteinExistence type="inferred from homology"/>
<dbReference type="InParanoid" id="A0A2G5EVZ3"/>
<reference evidence="7 8" key="1">
    <citation type="submission" date="2017-09" db="EMBL/GenBank/DDBJ databases">
        <title>WGS assembly of Aquilegia coerulea Goldsmith.</title>
        <authorList>
            <person name="Hodges S."/>
            <person name="Kramer E."/>
            <person name="Nordborg M."/>
            <person name="Tomkins J."/>
            <person name="Borevitz J."/>
            <person name="Derieg N."/>
            <person name="Yan J."/>
            <person name="Mihaltcheva S."/>
            <person name="Hayes R.D."/>
            <person name="Rokhsar D."/>
        </authorList>
    </citation>
    <scope>NUCLEOTIDE SEQUENCE [LARGE SCALE GENOMIC DNA]</scope>
    <source>
        <strain evidence="8">cv. Goldsmith</strain>
    </source>
</reference>
<comment type="subcellular location">
    <subcellularLocation>
        <location evidence="6">Cell membrane</location>
        <topology evidence="6">Multi-pass membrane protein</topology>
    </subcellularLocation>
    <subcellularLocation>
        <location evidence="1">Membrane</location>
        <topology evidence="1">Multi-pass membrane protein</topology>
    </subcellularLocation>
</comment>
<dbReference type="GO" id="GO:0022857">
    <property type="term" value="F:transmembrane transporter activity"/>
    <property type="evidence" value="ECO:0007669"/>
    <property type="project" value="UniProtKB-UniRule"/>
</dbReference>
<dbReference type="PANTHER" id="PTHR12385">
    <property type="entry name" value="CHOLINE TRANSPORTER-LIKE (SLC FAMILY 44)"/>
    <property type="match status" value="1"/>
</dbReference>
<dbReference type="InterPro" id="IPR007603">
    <property type="entry name" value="Choline_transptr-like"/>
</dbReference>
<feature type="transmembrane region" description="Helical" evidence="6">
    <location>
        <begin position="112"/>
        <end position="130"/>
    </location>
</feature>
<evidence type="ECO:0000256" key="5">
    <source>
        <dbReference type="ARBA" id="ARBA00023136"/>
    </source>
</evidence>
<evidence type="ECO:0000313" key="7">
    <source>
        <dbReference type="EMBL" id="PIA59894.1"/>
    </source>
</evidence>
<dbReference type="STRING" id="218851.A0A2G5EVZ3"/>